<name>A0ABU7AQS9_9TELE</name>
<keyword evidence="2" id="KW-1185">Reference proteome</keyword>
<dbReference type="Proteomes" id="UP001345963">
    <property type="component" value="Unassembled WGS sequence"/>
</dbReference>
<accession>A0ABU7AQS9</accession>
<sequence>TQSLGRFPGKKESFFLCRYEANIIPKLKPVAVVEPRMWSLLKGIPRRTEDEGCYSTFGLLTHLLPPVGAIHAIVKTPAVVFNL</sequence>
<reference evidence="1 2" key="1">
    <citation type="submission" date="2021-07" db="EMBL/GenBank/DDBJ databases">
        <authorList>
            <person name="Palmer J.M."/>
        </authorList>
    </citation>
    <scope>NUCLEOTIDE SEQUENCE [LARGE SCALE GENOMIC DNA]</scope>
    <source>
        <strain evidence="1 2">AT_MEX2019</strain>
        <tissue evidence="1">Muscle</tissue>
    </source>
</reference>
<comment type="caution">
    <text evidence="1">The sequence shown here is derived from an EMBL/GenBank/DDBJ whole genome shotgun (WGS) entry which is preliminary data.</text>
</comment>
<feature type="non-terminal residue" evidence="1">
    <location>
        <position position="1"/>
    </location>
</feature>
<protein>
    <submittedName>
        <fullName evidence="1">Uncharacterized protein</fullName>
    </submittedName>
</protein>
<proteinExistence type="predicted"/>
<organism evidence="1 2">
    <name type="scientific">Ataeniobius toweri</name>
    <dbReference type="NCBI Taxonomy" id="208326"/>
    <lineage>
        <taxon>Eukaryota</taxon>
        <taxon>Metazoa</taxon>
        <taxon>Chordata</taxon>
        <taxon>Craniata</taxon>
        <taxon>Vertebrata</taxon>
        <taxon>Euteleostomi</taxon>
        <taxon>Actinopterygii</taxon>
        <taxon>Neopterygii</taxon>
        <taxon>Teleostei</taxon>
        <taxon>Neoteleostei</taxon>
        <taxon>Acanthomorphata</taxon>
        <taxon>Ovalentaria</taxon>
        <taxon>Atherinomorphae</taxon>
        <taxon>Cyprinodontiformes</taxon>
        <taxon>Goodeidae</taxon>
        <taxon>Ataeniobius</taxon>
    </lineage>
</organism>
<evidence type="ECO:0000313" key="2">
    <source>
        <dbReference type="Proteomes" id="UP001345963"/>
    </source>
</evidence>
<gene>
    <name evidence="1" type="ORF">ATANTOWER_021147</name>
</gene>
<evidence type="ECO:0000313" key="1">
    <source>
        <dbReference type="EMBL" id="MED6240438.1"/>
    </source>
</evidence>
<dbReference type="EMBL" id="JAHUTI010024189">
    <property type="protein sequence ID" value="MED6240438.1"/>
    <property type="molecule type" value="Genomic_DNA"/>
</dbReference>